<dbReference type="PANTHER" id="PTHR12914">
    <property type="entry name" value="PARTNER OF SLD5"/>
    <property type="match status" value="1"/>
</dbReference>
<dbReference type="GO" id="GO:1902983">
    <property type="term" value="P:DNA strand elongation involved in mitotic DNA replication"/>
    <property type="evidence" value="ECO:0007669"/>
    <property type="project" value="TreeGrafter"/>
</dbReference>
<feature type="compositionally biased region" description="Acidic residues" evidence="2">
    <location>
        <begin position="255"/>
        <end position="265"/>
    </location>
</feature>
<accession>A0A9P6W180</accession>
<dbReference type="InterPro" id="IPR056783">
    <property type="entry name" value="PSF1_C"/>
</dbReference>
<evidence type="ECO:0000313" key="4">
    <source>
        <dbReference type="EMBL" id="KAG0661048.1"/>
    </source>
</evidence>
<sequence length="339" mass="37314">MPHVDTAAPTRSLYPDLTRTSSQLEIACSIIGLPCNTYKHPARLRSSVKLKFDHIAVRSRLLCTVAPLAVSSRRVPSRRASPLLLHRPTHTANMLGDAVQQLVVESHRSQQTRSLLPYNTQQVRTVIRESHSLSQSITATAAPFIGTQGAQPTQGVSAELTIAALALNRNKRGLYVYHQQRVDVLKDKFWEHGGVLSAAFGSETETRRNMTTTDEVFAKGYADLCLAFKTSLYGGGSKSSSADPHDQDSWFRDLDDSDDDDDDDDGFQVPLIEAVDLLGGGTRLSPPKELMIDVRVLRDVGQVELLSGNRINLKQGLQYHLARDDVEAMIVSGDVEVIE</sequence>
<dbReference type="CDD" id="cd11710">
    <property type="entry name" value="GINS_A_psf1"/>
    <property type="match status" value="1"/>
</dbReference>
<evidence type="ECO:0000259" key="3">
    <source>
        <dbReference type="Pfam" id="PF24997"/>
    </source>
</evidence>
<dbReference type="Pfam" id="PF24997">
    <property type="entry name" value="PSF1_C"/>
    <property type="match status" value="1"/>
</dbReference>
<dbReference type="PANTHER" id="PTHR12914:SF2">
    <property type="entry name" value="DNA REPLICATION COMPLEX GINS PROTEIN PSF1"/>
    <property type="match status" value="1"/>
</dbReference>
<dbReference type="EMBL" id="PUHQ01000038">
    <property type="protein sequence ID" value="KAG0661048.1"/>
    <property type="molecule type" value="Genomic_DNA"/>
</dbReference>
<protein>
    <recommendedName>
        <fullName evidence="1">DNA replication complex GINS protein PSF1</fullName>
    </recommendedName>
</protein>
<keyword evidence="1" id="KW-0235">DNA replication</keyword>
<comment type="similarity">
    <text evidence="1">Belongs to the GINS1/PSF1 family.</text>
</comment>
<dbReference type="Proteomes" id="UP000777482">
    <property type="component" value="Unassembled WGS sequence"/>
</dbReference>
<reference evidence="4 5" key="1">
    <citation type="submission" date="2020-11" db="EMBL/GenBank/DDBJ databases">
        <title>Kefir isolates.</title>
        <authorList>
            <person name="Marcisauskas S."/>
            <person name="Kim Y."/>
            <person name="Blasche S."/>
        </authorList>
    </citation>
    <scope>NUCLEOTIDE SEQUENCE [LARGE SCALE GENOMIC DNA]</scope>
    <source>
        <strain evidence="4 5">KR</strain>
    </source>
</reference>
<dbReference type="SUPFAM" id="SSF158573">
    <property type="entry name" value="GINS helical bundle-like"/>
    <property type="match status" value="1"/>
</dbReference>
<organism evidence="4 5">
    <name type="scientific">Rhodotorula mucilaginosa</name>
    <name type="common">Yeast</name>
    <name type="synonym">Rhodotorula rubra</name>
    <dbReference type="NCBI Taxonomy" id="5537"/>
    <lineage>
        <taxon>Eukaryota</taxon>
        <taxon>Fungi</taxon>
        <taxon>Dikarya</taxon>
        <taxon>Basidiomycota</taxon>
        <taxon>Pucciniomycotina</taxon>
        <taxon>Microbotryomycetes</taxon>
        <taxon>Sporidiobolales</taxon>
        <taxon>Sporidiobolaceae</taxon>
        <taxon>Rhodotorula</taxon>
    </lineage>
</organism>
<gene>
    <name evidence="4" type="primary">PSF1</name>
    <name evidence="4" type="ORF">C6P46_004155</name>
</gene>
<dbReference type="InterPro" id="IPR036224">
    <property type="entry name" value="GINS_bundle-like_dom_sf"/>
</dbReference>
<keyword evidence="1" id="KW-0539">Nucleus</keyword>
<comment type="caution">
    <text evidence="4">The sequence shown here is derived from an EMBL/GenBank/DDBJ whole genome shotgun (WGS) entry which is preliminary data.</text>
</comment>
<dbReference type="CDD" id="cd21696">
    <property type="entry name" value="GINS_B_Psf1"/>
    <property type="match status" value="1"/>
</dbReference>
<evidence type="ECO:0000256" key="1">
    <source>
        <dbReference type="RuleBase" id="RU368085"/>
    </source>
</evidence>
<dbReference type="AlphaFoldDB" id="A0A9P6W180"/>
<dbReference type="GO" id="GO:0000811">
    <property type="term" value="C:GINS complex"/>
    <property type="evidence" value="ECO:0007669"/>
    <property type="project" value="UniProtKB-UniRule"/>
</dbReference>
<feature type="domain" description="DNA replication complex GINS protein PSF1 C-terminal" evidence="3">
    <location>
        <begin position="288"/>
        <end position="336"/>
    </location>
</feature>
<evidence type="ECO:0000313" key="5">
    <source>
        <dbReference type="Proteomes" id="UP000777482"/>
    </source>
</evidence>
<dbReference type="Gene3D" id="1.20.58.1030">
    <property type="match status" value="1"/>
</dbReference>
<comment type="function">
    <text evidence="1">Required for correct functioning of the GINS complex, a complex that plays an essential role in the initiation of DNA replication, and progression of DNA replication forks. GINS complex seems to bind preferentially to single-stranded DNA.</text>
</comment>
<proteinExistence type="inferred from homology"/>
<feature type="region of interest" description="Disordered" evidence="2">
    <location>
        <begin position="236"/>
        <end position="265"/>
    </location>
</feature>
<dbReference type="OrthoDB" id="10252587at2759"/>
<name>A0A9P6W180_RHOMI</name>
<comment type="subunit">
    <text evidence="1">Component of the GINS complex.</text>
</comment>
<comment type="subcellular location">
    <subcellularLocation>
        <location evidence="1">Nucleus</location>
    </subcellularLocation>
</comment>
<keyword evidence="5" id="KW-1185">Reference proteome</keyword>
<dbReference type="InterPro" id="IPR005339">
    <property type="entry name" value="GINS_Psf1"/>
</dbReference>
<evidence type="ECO:0000256" key="2">
    <source>
        <dbReference type="SAM" id="MobiDB-lite"/>
    </source>
</evidence>
<feature type="compositionally biased region" description="Basic and acidic residues" evidence="2">
    <location>
        <begin position="243"/>
        <end position="254"/>
    </location>
</feature>